<dbReference type="Proteomes" id="UP000061489">
    <property type="component" value="Chromosome"/>
</dbReference>
<organism evidence="1 2">
    <name type="scientific">Marinobacter similis</name>
    <dbReference type="NCBI Taxonomy" id="1420916"/>
    <lineage>
        <taxon>Bacteria</taxon>
        <taxon>Pseudomonadati</taxon>
        <taxon>Pseudomonadota</taxon>
        <taxon>Gammaproteobacteria</taxon>
        <taxon>Pseudomonadales</taxon>
        <taxon>Marinobacteraceae</taxon>
        <taxon>Marinobacter</taxon>
    </lineage>
</organism>
<name>W5YIR1_9GAMM</name>
<dbReference type="HOGENOM" id="CLU_217650_1_0_6"/>
<dbReference type="KEGG" id="msx:AU14_11075"/>
<gene>
    <name evidence="1" type="ORF">AU14_11075</name>
</gene>
<dbReference type="AlphaFoldDB" id="W5YIR1"/>
<reference evidence="1 2" key="1">
    <citation type="journal article" date="2014" name="Genome Announc.">
        <title>Draft Genome Sequences of Marinobacter similis A3d10T and Marinobacter salarius R9SW1T.</title>
        <authorList>
            <person name="Ivanova E.P."/>
            <person name="Ng H.J."/>
            <person name="Webb H.K."/>
            <person name="Feng G."/>
            <person name="Oshima K."/>
            <person name="Hattori M."/>
            <person name="Ohkuma M."/>
            <person name="Sergeev A.F."/>
            <person name="Mikhailov V.V."/>
            <person name="Crawford R.J."/>
            <person name="Sawabe T."/>
        </authorList>
    </citation>
    <scope>NUCLEOTIDE SEQUENCE [LARGE SCALE GENOMIC DNA]</scope>
    <source>
        <strain evidence="1 2">A3d10</strain>
    </source>
</reference>
<dbReference type="RefSeq" id="WP_041340735.1">
    <property type="nucleotide sequence ID" value="NZ_CP007151.1"/>
</dbReference>
<proteinExistence type="predicted"/>
<accession>W5YIR1</accession>
<evidence type="ECO:0000313" key="2">
    <source>
        <dbReference type="Proteomes" id="UP000061489"/>
    </source>
</evidence>
<keyword evidence="2" id="KW-1185">Reference proteome</keyword>
<dbReference type="EMBL" id="CP007151">
    <property type="protein sequence ID" value="AHI28961.1"/>
    <property type="molecule type" value="Genomic_DNA"/>
</dbReference>
<evidence type="ECO:0000313" key="1">
    <source>
        <dbReference type="EMBL" id="AHI28961.1"/>
    </source>
</evidence>
<protein>
    <submittedName>
        <fullName evidence="1">Membrane protein</fullName>
    </submittedName>
</protein>
<sequence length="46" mass="4939">MKVMIAGFVAALVIAYAAPVVLDQFGWSSSAQYSSETSVRLDQSSR</sequence>